<dbReference type="Proteomes" id="UP000694414">
    <property type="component" value="Unplaced"/>
</dbReference>
<accession>A0A8C8ZQS1</accession>
<keyword evidence="6" id="KW-0256">Endoplasmic reticulum</keyword>
<dbReference type="InterPro" id="IPR007866">
    <property type="entry name" value="TRIC_channel"/>
</dbReference>
<dbReference type="PANTHER" id="PTHR12454">
    <property type="entry name" value="TRIMERIC INTRACELLULAR CATION CHANNEL"/>
    <property type="match status" value="1"/>
</dbReference>
<evidence type="ECO:0000256" key="4">
    <source>
        <dbReference type="ARBA" id="ARBA00022538"/>
    </source>
</evidence>
<evidence type="ECO:0000256" key="3">
    <source>
        <dbReference type="ARBA" id="ARBA00022448"/>
    </source>
</evidence>
<feature type="transmembrane region" description="Helical" evidence="16">
    <location>
        <begin position="12"/>
        <end position="33"/>
    </location>
</feature>
<evidence type="ECO:0000256" key="14">
    <source>
        <dbReference type="ARBA" id="ARBA00045968"/>
    </source>
</evidence>
<comment type="subunit">
    <text evidence="15">Homotrimer; conformation seems to be controled by binding to diacylglycerol (DAG).</text>
</comment>
<dbReference type="GO" id="GO:0005267">
    <property type="term" value="F:potassium channel activity"/>
    <property type="evidence" value="ECO:0007669"/>
    <property type="project" value="UniProtKB-KW"/>
</dbReference>
<comment type="function">
    <text evidence="14">Intracellular monovalent cation channel required for maintenance of rapid intracellular calcium release. Acts as a potassium counter-ion channel that functions in synchronization with calcium release from intracellular stores. Activated by increased cytosolic Ca(2+) levels.</text>
</comment>
<keyword evidence="8" id="KW-0630">Potassium</keyword>
<dbReference type="AlphaFoldDB" id="A0A8C8ZQS1"/>
<comment type="catalytic activity">
    <reaction evidence="13">
        <text>K(+)(in) = K(+)(out)</text>
        <dbReference type="Rhea" id="RHEA:29463"/>
        <dbReference type="ChEBI" id="CHEBI:29103"/>
    </reaction>
</comment>
<evidence type="ECO:0000313" key="18">
    <source>
        <dbReference type="Proteomes" id="UP000694414"/>
    </source>
</evidence>
<evidence type="ECO:0000256" key="6">
    <source>
        <dbReference type="ARBA" id="ARBA00022824"/>
    </source>
</evidence>
<organism evidence="17 18">
    <name type="scientific">Prolemur simus</name>
    <name type="common">Greater bamboo lemur</name>
    <name type="synonym">Hapalemur simus</name>
    <dbReference type="NCBI Taxonomy" id="1328070"/>
    <lineage>
        <taxon>Eukaryota</taxon>
        <taxon>Metazoa</taxon>
        <taxon>Chordata</taxon>
        <taxon>Craniata</taxon>
        <taxon>Vertebrata</taxon>
        <taxon>Euteleostomi</taxon>
        <taxon>Mammalia</taxon>
        <taxon>Eutheria</taxon>
        <taxon>Euarchontoglires</taxon>
        <taxon>Primates</taxon>
        <taxon>Strepsirrhini</taxon>
        <taxon>Lemuriformes</taxon>
        <taxon>Lemuridae</taxon>
        <taxon>Prolemur</taxon>
    </lineage>
</organism>
<evidence type="ECO:0000256" key="1">
    <source>
        <dbReference type="ARBA" id="ARBA00004477"/>
    </source>
</evidence>
<keyword evidence="10" id="KW-0406">Ion transport</keyword>
<reference evidence="17" key="2">
    <citation type="submission" date="2025-09" db="UniProtKB">
        <authorList>
            <consortium name="Ensembl"/>
        </authorList>
    </citation>
    <scope>IDENTIFICATION</scope>
</reference>
<keyword evidence="18" id="KW-1185">Reference proteome</keyword>
<keyword evidence="7" id="KW-0631">Potassium channel</keyword>
<evidence type="ECO:0000256" key="10">
    <source>
        <dbReference type="ARBA" id="ARBA00023065"/>
    </source>
</evidence>
<keyword evidence="4" id="KW-0633">Potassium transport</keyword>
<dbReference type="PANTHER" id="PTHR12454:SF5">
    <property type="entry name" value="TRIMERIC INTRACELLULAR CATION CHANNEL TYPE B"/>
    <property type="match status" value="1"/>
</dbReference>
<comment type="subcellular location">
    <subcellularLocation>
        <location evidence="1">Endoplasmic reticulum membrane</location>
        <topology evidence="1">Multi-pass membrane protein</topology>
    </subcellularLocation>
</comment>
<keyword evidence="12" id="KW-0407">Ion channel</keyword>
<evidence type="ECO:0000256" key="2">
    <source>
        <dbReference type="ARBA" id="ARBA00005766"/>
    </source>
</evidence>
<name>A0A8C8ZQS1_PROSS</name>
<evidence type="ECO:0000256" key="9">
    <source>
        <dbReference type="ARBA" id="ARBA00022989"/>
    </source>
</evidence>
<keyword evidence="11 16" id="KW-0472">Membrane</keyword>
<keyword evidence="9 16" id="KW-1133">Transmembrane helix</keyword>
<dbReference type="GeneTree" id="ENSGT00390000018845"/>
<evidence type="ECO:0000256" key="12">
    <source>
        <dbReference type="ARBA" id="ARBA00023303"/>
    </source>
</evidence>
<evidence type="ECO:0000256" key="13">
    <source>
        <dbReference type="ARBA" id="ARBA00034430"/>
    </source>
</evidence>
<dbReference type="GO" id="GO:0042802">
    <property type="term" value="F:identical protein binding"/>
    <property type="evidence" value="ECO:0007669"/>
    <property type="project" value="InterPro"/>
</dbReference>
<evidence type="ECO:0000256" key="15">
    <source>
        <dbReference type="ARBA" id="ARBA00047059"/>
    </source>
</evidence>
<keyword evidence="3" id="KW-0813">Transport</keyword>
<reference evidence="17" key="1">
    <citation type="submission" date="2025-08" db="UniProtKB">
        <authorList>
            <consortium name="Ensembl"/>
        </authorList>
    </citation>
    <scope>IDENTIFICATION</scope>
</reference>
<dbReference type="GO" id="GO:0005789">
    <property type="term" value="C:endoplasmic reticulum membrane"/>
    <property type="evidence" value="ECO:0007669"/>
    <property type="project" value="UniProtKB-SubCell"/>
</dbReference>
<evidence type="ECO:0000256" key="16">
    <source>
        <dbReference type="SAM" id="Phobius"/>
    </source>
</evidence>
<comment type="similarity">
    <text evidence="2">Belongs to the TMEM38 family.</text>
</comment>
<proteinExistence type="inferred from homology"/>
<evidence type="ECO:0000256" key="5">
    <source>
        <dbReference type="ARBA" id="ARBA00022692"/>
    </source>
</evidence>
<keyword evidence="5 16" id="KW-0812">Transmembrane</keyword>
<evidence type="ECO:0000256" key="11">
    <source>
        <dbReference type="ARBA" id="ARBA00023136"/>
    </source>
</evidence>
<evidence type="ECO:0000313" key="17">
    <source>
        <dbReference type="Ensembl" id="ENSPSMP00000020780.1"/>
    </source>
</evidence>
<dbReference type="Ensembl" id="ENSPSMT00000024108.1">
    <property type="protein sequence ID" value="ENSPSMP00000020780.1"/>
    <property type="gene ID" value="ENSPSMG00000014705.1"/>
</dbReference>
<evidence type="ECO:0000256" key="8">
    <source>
        <dbReference type="ARBA" id="ARBA00022958"/>
    </source>
</evidence>
<protein>
    <submittedName>
        <fullName evidence="17">Uncharacterized protein</fullName>
    </submittedName>
</protein>
<sequence>VASPWNSLTLYFIYIQSVFPFFDITHYLVWVMALKHQPGAATVAWKNPLSSCFTAMLHCFGGGIIRCVLLAEPPLRFLQITLICYEHLQSGILHFFPHAT</sequence>
<evidence type="ECO:0000256" key="7">
    <source>
        <dbReference type="ARBA" id="ARBA00022826"/>
    </source>
</evidence>
<dbReference type="Pfam" id="PF05197">
    <property type="entry name" value="TRIC"/>
    <property type="match status" value="1"/>
</dbReference>